<dbReference type="PANTHER" id="PTHR43895">
    <property type="entry name" value="CALCIUM/CALMODULIN-DEPENDENT PROTEIN KINASE KINASE-RELATED"/>
    <property type="match status" value="1"/>
</dbReference>
<gene>
    <name evidence="7" type="primary">CIPK6_7</name>
    <name evidence="7" type="ORF">CFP56_023146</name>
</gene>
<protein>
    <submittedName>
        <fullName evidence="7">Cbl-interacting serine/threonine-protein kinase 6</fullName>
    </submittedName>
</protein>
<dbReference type="SUPFAM" id="SSF56112">
    <property type="entry name" value="Protein kinase-like (PK-like)"/>
    <property type="match status" value="1"/>
</dbReference>
<evidence type="ECO:0000259" key="6">
    <source>
        <dbReference type="PROSITE" id="PS50011"/>
    </source>
</evidence>
<dbReference type="SMART" id="SM00220">
    <property type="entry name" value="S_TKc"/>
    <property type="match status" value="1"/>
</dbReference>
<accession>A0AAW0M0U4</accession>
<dbReference type="AlphaFoldDB" id="A0AAW0M0U4"/>
<keyword evidence="4 7" id="KW-0418">Kinase</keyword>
<evidence type="ECO:0000256" key="2">
    <source>
        <dbReference type="ARBA" id="ARBA00022679"/>
    </source>
</evidence>
<organism evidence="7 8">
    <name type="scientific">Quercus suber</name>
    <name type="common">Cork oak</name>
    <dbReference type="NCBI Taxonomy" id="58331"/>
    <lineage>
        <taxon>Eukaryota</taxon>
        <taxon>Viridiplantae</taxon>
        <taxon>Streptophyta</taxon>
        <taxon>Embryophyta</taxon>
        <taxon>Tracheophyta</taxon>
        <taxon>Spermatophyta</taxon>
        <taxon>Magnoliopsida</taxon>
        <taxon>eudicotyledons</taxon>
        <taxon>Gunneridae</taxon>
        <taxon>Pentapetalae</taxon>
        <taxon>rosids</taxon>
        <taxon>fabids</taxon>
        <taxon>Fagales</taxon>
        <taxon>Fagaceae</taxon>
        <taxon>Quercus</taxon>
    </lineage>
</organism>
<dbReference type="InterPro" id="IPR011009">
    <property type="entry name" value="Kinase-like_dom_sf"/>
</dbReference>
<evidence type="ECO:0000256" key="1">
    <source>
        <dbReference type="ARBA" id="ARBA00022527"/>
    </source>
</evidence>
<evidence type="ECO:0000313" key="7">
    <source>
        <dbReference type="EMBL" id="KAK7856453.1"/>
    </source>
</evidence>
<proteinExistence type="predicted"/>
<dbReference type="GO" id="GO:0004674">
    <property type="term" value="F:protein serine/threonine kinase activity"/>
    <property type="evidence" value="ECO:0007669"/>
    <property type="project" value="UniProtKB-KW"/>
</dbReference>
<dbReference type="PROSITE" id="PS50011">
    <property type="entry name" value="PROTEIN_KINASE_DOM"/>
    <property type="match status" value="1"/>
</dbReference>
<feature type="domain" description="Protein kinase" evidence="6">
    <location>
        <begin position="1"/>
        <end position="126"/>
    </location>
</feature>
<dbReference type="GO" id="GO:0007165">
    <property type="term" value="P:signal transduction"/>
    <property type="evidence" value="ECO:0007669"/>
    <property type="project" value="TreeGrafter"/>
</dbReference>
<evidence type="ECO:0000256" key="4">
    <source>
        <dbReference type="ARBA" id="ARBA00022777"/>
    </source>
</evidence>
<dbReference type="Proteomes" id="UP000237347">
    <property type="component" value="Unassembled WGS sequence"/>
</dbReference>
<keyword evidence="5" id="KW-0067">ATP-binding</keyword>
<evidence type="ECO:0000256" key="3">
    <source>
        <dbReference type="ARBA" id="ARBA00022741"/>
    </source>
</evidence>
<keyword evidence="3" id="KW-0547">Nucleotide-binding</keyword>
<dbReference type="Gene3D" id="1.10.510.10">
    <property type="entry name" value="Transferase(Phosphotransferase) domain 1"/>
    <property type="match status" value="1"/>
</dbReference>
<name>A0AAW0M0U4_QUESU</name>
<dbReference type="Gramene" id="rna-CFP56_42774">
    <property type="protein sequence ID" value="cds-POF15950.1"/>
    <property type="gene ID" value="gene-CFP56_42774"/>
</dbReference>
<keyword evidence="1" id="KW-0723">Serine/threonine-protein kinase</keyword>
<keyword evidence="2" id="KW-0808">Transferase</keyword>
<dbReference type="InterPro" id="IPR000719">
    <property type="entry name" value="Prot_kinase_dom"/>
</dbReference>
<dbReference type="EMBL" id="PKMF04000036">
    <property type="protein sequence ID" value="KAK7856453.1"/>
    <property type="molecule type" value="Genomic_DNA"/>
</dbReference>
<comment type="caution">
    <text evidence="7">The sequence shown here is derived from an EMBL/GenBank/DDBJ whole genome shotgun (WGS) entry which is preliminary data.</text>
</comment>
<evidence type="ECO:0000313" key="8">
    <source>
        <dbReference type="Proteomes" id="UP000237347"/>
    </source>
</evidence>
<sequence length="126" mass="14488">MVQHPNIVELHDVMASKFKIYFAMELVCGSKLFWRRSGESLFPKTHFCHWFYHSRGAYHRDLKPENLLLDKEGNSKVIDFSLNSFTEHLKQDGLLHTTCGTLGYMAPEVIGKKGYDGAKALWVVQV</sequence>
<evidence type="ECO:0000256" key="5">
    <source>
        <dbReference type="ARBA" id="ARBA00022840"/>
    </source>
</evidence>
<keyword evidence="8" id="KW-1185">Reference proteome</keyword>
<dbReference type="GO" id="GO:0005524">
    <property type="term" value="F:ATP binding"/>
    <property type="evidence" value="ECO:0007669"/>
    <property type="project" value="UniProtKB-KW"/>
</dbReference>
<dbReference type="PANTHER" id="PTHR43895:SF91">
    <property type="entry name" value="CBL-INTERACTING SERINE_THREONINE-PROTEIN KINASE 6"/>
    <property type="match status" value="1"/>
</dbReference>
<dbReference type="Pfam" id="PF00069">
    <property type="entry name" value="Pkinase"/>
    <property type="match status" value="1"/>
</dbReference>
<reference evidence="7 8" key="1">
    <citation type="journal article" date="2018" name="Sci. Data">
        <title>The draft genome sequence of cork oak.</title>
        <authorList>
            <person name="Ramos A.M."/>
            <person name="Usie A."/>
            <person name="Barbosa P."/>
            <person name="Barros P.M."/>
            <person name="Capote T."/>
            <person name="Chaves I."/>
            <person name="Simoes F."/>
            <person name="Abreu I."/>
            <person name="Carrasquinho I."/>
            <person name="Faro C."/>
            <person name="Guimaraes J.B."/>
            <person name="Mendonca D."/>
            <person name="Nobrega F."/>
            <person name="Rodrigues L."/>
            <person name="Saibo N.J.M."/>
            <person name="Varela M.C."/>
            <person name="Egas C."/>
            <person name="Matos J."/>
            <person name="Miguel C.M."/>
            <person name="Oliveira M.M."/>
            <person name="Ricardo C.P."/>
            <person name="Goncalves S."/>
        </authorList>
    </citation>
    <scope>NUCLEOTIDE SEQUENCE [LARGE SCALE GENOMIC DNA]</scope>
    <source>
        <strain evidence="8">cv. HL8</strain>
    </source>
</reference>